<dbReference type="EMBL" id="JADFTS010000004">
    <property type="protein sequence ID" value="KAF9608169.1"/>
    <property type="molecule type" value="Genomic_DNA"/>
</dbReference>
<comment type="caution">
    <text evidence="1">The sequence shown here is derived from an EMBL/GenBank/DDBJ whole genome shotgun (WGS) entry which is preliminary data.</text>
</comment>
<dbReference type="Pfam" id="PF04749">
    <property type="entry name" value="PLAC8"/>
    <property type="match status" value="2"/>
</dbReference>
<dbReference type="PANTHER" id="PTHR15907">
    <property type="entry name" value="DUF614 FAMILY PROTEIN-RELATED"/>
    <property type="match status" value="1"/>
</dbReference>
<dbReference type="Proteomes" id="UP000631114">
    <property type="component" value="Unassembled WGS sequence"/>
</dbReference>
<protein>
    <submittedName>
        <fullName evidence="1">Uncharacterized protein</fullName>
    </submittedName>
</protein>
<gene>
    <name evidence="1" type="ORF">IFM89_007555</name>
</gene>
<dbReference type="OrthoDB" id="1045822at2759"/>
<dbReference type="AlphaFoldDB" id="A0A835LYU7"/>
<proteinExistence type="predicted"/>
<evidence type="ECO:0000313" key="2">
    <source>
        <dbReference type="Proteomes" id="UP000631114"/>
    </source>
</evidence>
<accession>A0A835LYU7</accession>
<evidence type="ECO:0000313" key="1">
    <source>
        <dbReference type="EMBL" id="KAF9608169.1"/>
    </source>
</evidence>
<dbReference type="NCBIfam" id="TIGR01571">
    <property type="entry name" value="A_thal_Cys_rich"/>
    <property type="match status" value="2"/>
</dbReference>
<reference evidence="1 2" key="1">
    <citation type="submission" date="2020-10" db="EMBL/GenBank/DDBJ databases">
        <title>The Coptis chinensis genome and diversification of protoberbering-type alkaloids.</title>
        <authorList>
            <person name="Wang B."/>
            <person name="Shu S."/>
            <person name="Song C."/>
            <person name="Liu Y."/>
        </authorList>
    </citation>
    <scope>NUCLEOTIDE SEQUENCE [LARGE SCALE GENOMIC DNA]</scope>
    <source>
        <strain evidence="1">HL-2020</strain>
        <tissue evidence="1">Leaf</tissue>
    </source>
</reference>
<sequence length="233" mass="25549">MTVFGRSKWSTGLCSSCGDLGPCCITCFVPCITFGRIAEMVDEKSSCVTQGIVYGLLMLVQCHCLYSCTYRNKLRSKYDLPAEPCHDCCVHWCCDSCALCQEHAELKSRGMDPAKGFITCCLPCVTFGQIAEMLDEGQSSCASHAVMYGLLMLCQCHCLYGAVYREKLRMKFSLPAEPCGDCCVHWCCGNCALCQEHAELTFRGLDPSKGWIGPPSVPAPFPPSAPMPPSMNR</sequence>
<organism evidence="1 2">
    <name type="scientific">Coptis chinensis</name>
    <dbReference type="NCBI Taxonomy" id="261450"/>
    <lineage>
        <taxon>Eukaryota</taxon>
        <taxon>Viridiplantae</taxon>
        <taxon>Streptophyta</taxon>
        <taxon>Embryophyta</taxon>
        <taxon>Tracheophyta</taxon>
        <taxon>Spermatophyta</taxon>
        <taxon>Magnoliopsida</taxon>
        <taxon>Ranunculales</taxon>
        <taxon>Ranunculaceae</taxon>
        <taxon>Coptidoideae</taxon>
        <taxon>Coptis</taxon>
    </lineage>
</organism>
<keyword evidence="2" id="KW-1185">Reference proteome</keyword>
<name>A0A835LYU7_9MAGN</name>
<dbReference type="InterPro" id="IPR006461">
    <property type="entry name" value="PLAC_motif_containing"/>
</dbReference>